<gene>
    <name evidence="3" type="ORF">OW157_06275</name>
</gene>
<dbReference type="GO" id="GO:0043190">
    <property type="term" value="C:ATP-binding cassette (ABC) transporter complex"/>
    <property type="evidence" value="ECO:0007669"/>
    <property type="project" value="InterPro"/>
</dbReference>
<dbReference type="AlphaFoldDB" id="A0A9X3FQ13"/>
<keyword evidence="4" id="KW-1185">Reference proteome</keyword>
<comment type="caution">
    <text evidence="3">The sequence shown here is derived from an EMBL/GenBank/DDBJ whole genome shotgun (WGS) entry which is preliminary data.</text>
</comment>
<dbReference type="PROSITE" id="PS51257">
    <property type="entry name" value="PROKAR_LIPOPROTEIN"/>
    <property type="match status" value="1"/>
</dbReference>
<dbReference type="EMBL" id="JAPRFR010000003">
    <property type="protein sequence ID" value="MCZ0726166.1"/>
    <property type="molecule type" value="Genomic_DNA"/>
</dbReference>
<protein>
    <submittedName>
        <fullName evidence="3">Osmoprotectant ABC transporter substrate-binding protein</fullName>
    </submittedName>
</protein>
<feature type="signal peptide" evidence="1">
    <location>
        <begin position="1"/>
        <end position="27"/>
    </location>
</feature>
<dbReference type="Pfam" id="PF04069">
    <property type="entry name" value="OpuAC"/>
    <property type="match status" value="1"/>
</dbReference>
<evidence type="ECO:0000313" key="4">
    <source>
        <dbReference type="Proteomes" id="UP001146670"/>
    </source>
</evidence>
<feature type="chain" id="PRO_5040902452" evidence="1">
    <location>
        <begin position="28"/>
        <end position="319"/>
    </location>
</feature>
<evidence type="ECO:0000256" key="1">
    <source>
        <dbReference type="SAM" id="SignalP"/>
    </source>
</evidence>
<evidence type="ECO:0000259" key="2">
    <source>
        <dbReference type="Pfam" id="PF04069"/>
    </source>
</evidence>
<sequence length="319" mass="35166">MFKQMKKKILLALSLILLAGCSLPGLGGNLTGQTITVTSGGSTEMQIMGYIVQGMIEHYIDTDVNIVSNLGSSTMNHQALMGGDANVSAVRYTGTSLTGELGQDPITDPDLAFKTVVKGFDEAFDQKWYPSYGFANTYAFMVTRENAEKYGLEKVSDLEQYADSIDVGVDSSWISRAGDGYAAFQETYGFGLPNLYPMSIGLVYTAVANDEVDVVLGYSTDGRIISEDLVVLEDDRHLFPPYDGSAVANHEILAEYPELDNILMKLEGTISDEDMQRLNYTSDEYLLEPKTVATKFLEENNYFEDKEPYVEPVEKGVLE</sequence>
<dbReference type="GO" id="GO:0022857">
    <property type="term" value="F:transmembrane transporter activity"/>
    <property type="evidence" value="ECO:0007669"/>
    <property type="project" value="InterPro"/>
</dbReference>
<evidence type="ECO:0000313" key="3">
    <source>
        <dbReference type="EMBL" id="MCZ0726166.1"/>
    </source>
</evidence>
<dbReference type="Gene3D" id="3.40.190.120">
    <property type="entry name" value="Osmoprotection protein (prox), domain 2"/>
    <property type="match status" value="1"/>
</dbReference>
<name>A0A9X3FQ13_9LACT</name>
<dbReference type="Gene3D" id="3.40.190.10">
    <property type="entry name" value="Periplasmic binding protein-like II"/>
    <property type="match status" value="1"/>
</dbReference>
<reference evidence="3" key="1">
    <citation type="submission" date="2022-12" db="EMBL/GenBank/DDBJ databases">
        <title>Description and comparative metabolic analysis of Aerococcus sp. nov., isolated from the feces of a pig.</title>
        <authorList>
            <person name="Chang Y.-H."/>
        </authorList>
    </citation>
    <scope>NUCLEOTIDE SEQUENCE</scope>
    <source>
        <strain evidence="3">YH-aer222</strain>
    </source>
</reference>
<accession>A0A9X3FQ13</accession>
<proteinExistence type="predicted"/>
<keyword evidence="1" id="KW-0732">Signal</keyword>
<organism evidence="3 4">
    <name type="scientific">Aerococcus kribbianus</name>
    <dbReference type="NCBI Taxonomy" id="2999064"/>
    <lineage>
        <taxon>Bacteria</taxon>
        <taxon>Bacillati</taxon>
        <taxon>Bacillota</taxon>
        <taxon>Bacilli</taxon>
        <taxon>Lactobacillales</taxon>
        <taxon>Aerococcaceae</taxon>
        <taxon>Aerococcus</taxon>
    </lineage>
</organism>
<dbReference type="CDD" id="cd13608">
    <property type="entry name" value="PBP2_OpuCC_like"/>
    <property type="match status" value="1"/>
</dbReference>
<dbReference type="InterPro" id="IPR007210">
    <property type="entry name" value="ABC_Gly_betaine_transp_sub-bd"/>
</dbReference>
<feature type="domain" description="ABC-type glycine betaine transport system substrate-binding" evidence="2">
    <location>
        <begin position="34"/>
        <end position="299"/>
    </location>
</feature>
<dbReference type="RefSeq" id="WP_268752497.1">
    <property type="nucleotide sequence ID" value="NZ_JAPRFQ010000003.1"/>
</dbReference>
<dbReference type="SUPFAM" id="SSF53850">
    <property type="entry name" value="Periplasmic binding protein-like II"/>
    <property type="match status" value="1"/>
</dbReference>
<dbReference type="Proteomes" id="UP001146670">
    <property type="component" value="Unassembled WGS sequence"/>
</dbReference>